<gene>
    <name evidence="1" type="ORF">CNECB9_1940022</name>
</gene>
<reference evidence="1" key="1">
    <citation type="submission" date="2016-09" db="EMBL/GenBank/DDBJ databases">
        <authorList>
            <person name="Capua I."/>
            <person name="De Benedictis P."/>
            <person name="Joannis T."/>
            <person name="Lombin L.H."/>
            <person name="Cattoli G."/>
        </authorList>
    </citation>
    <scope>NUCLEOTIDE SEQUENCE</scope>
    <source>
        <strain evidence="1">B9</strain>
    </source>
</reference>
<proteinExistence type="predicted"/>
<name>A0A1K0ICS6_CUPNE</name>
<evidence type="ECO:0000313" key="1">
    <source>
        <dbReference type="EMBL" id="SCU74659.1"/>
    </source>
</evidence>
<sequence>MQSREVQAQGDAEIIAYIQSQQKATQGIFPIRAANISHMTKYSGSSGQLPTSKCGGAKQLVLRELPKEYSPEEVACRICARLRIGKPYKTPEK</sequence>
<organism evidence="1">
    <name type="scientific">Cupriavidus necator</name>
    <name type="common">Alcaligenes eutrophus</name>
    <name type="synonym">Ralstonia eutropha</name>
    <dbReference type="NCBI Taxonomy" id="106590"/>
    <lineage>
        <taxon>Bacteria</taxon>
        <taxon>Pseudomonadati</taxon>
        <taxon>Pseudomonadota</taxon>
        <taxon>Betaproteobacteria</taxon>
        <taxon>Burkholderiales</taxon>
        <taxon>Burkholderiaceae</taxon>
        <taxon>Cupriavidus</taxon>
    </lineage>
</organism>
<dbReference type="EMBL" id="FMSH01000106">
    <property type="protein sequence ID" value="SCU74659.1"/>
    <property type="molecule type" value="Genomic_DNA"/>
</dbReference>
<dbReference type="AlphaFoldDB" id="A0A1K0ICS6"/>
<protein>
    <submittedName>
        <fullName evidence="1">Uncharacterized protein</fullName>
    </submittedName>
</protein>
<accession>A0A1K0ICS6</accession>